<dbReference type="CDD" id="cd09129">
    <property type="entry name" value="PLDc_unchar2_1"/>
    <property type="match status" value="1"/>
</dbReference>
<comment type="caution">
    <text evidence="3">The sequence shown here is derived from an EMBL/GenBank/DDBJ whole genome shotgun (WGS) entry which is preliminary data.</text>
</comment>
<dbReference type="Proteomes" id="UP000095658">
    <property type="component" value="Unassembled WGS sequence"/>
</dbReference>
<name>A0A1E7DRQ0_9BACI</name>
<feature type="transmembrane region" description="Helical" evidence="1">
    <location>
        <begin position="12"/>
        <end position="31"/>
    </location>
</feature>
<dbReference type="Pfam" id="PF13091">
    <property type="entry name" value="PLDc_2"/>
    <property type="match status" value="1"/>
</dbReference>
<dbReference type="PANTHER" id="PTHR21248">
    <property type="entry name" value="CARDIOLIPIN SYNTHASE"/>
    <property type="match status" value="1"/>
</dbReference>
<dbReference type="PANTHER" id="PTHR21248:SF22">
    <property type="entry name" value="PHOSPHOLIPASE D"/>
    <property type="match status" value="1"/>
</dbReference>
<dbReference type="RefSeq" id="WP_069937696.1">
    <property type="nucleotide sequence ID" value="NZ_MAMP01000012.1"/>
</dbReference>
<proteinExistence type="predicted"/>
<dbReference type="AlphaFoldDB" id="A0A1E7DRQ0"/>
<dbReference type="STRING" id="1714016.BA724_02515"/>
<feature type="domain" description="Phospholipase D-like" evidence="2">
    <location>
        <begin position="300"/>
        <end position="442"/>
    </location>
</feature>
<dbReference type="InterPro" id="IPR025202">
    <property type="entry name" value="PLD-like_dom"/>
</dbReference>
<keyword evidence="1" id="KW-1133">Transmembrane helix</keyword>
<dbReference type="SUPFAM" id="SSF56024">
    <property type="entry name" value="Phospholipase D/nuclease"/>
    <property type="match status" value="2"/>
</dbReference>
<evidence type="ECO:0000259" key="2">
    <source>
        <dbReference type="Pfam" id="PF13091"/>
    </source>
</evidence>
<evidence type="ECO:0000313" key="4">
    <source>
        <dbReference type="Proteomes" id="UP000095658"/>
    </source>
</evidence>
<gene>
    <name evidence="3" type="ORF">BA724_02515</name>
</gene>
<accession>A0A1E7DRQ0</accession>
<dbReference type="EMBL" id="MAMP01000012">
    <property type="protein sequence ID" value="OES45699.1"/>
    <property type="molecule type" value="Genomic_DNA"/>
</dbReference>
<dbReference type="CDD" id="cd09130">
    <property type="entry name" value="PLDc_unchar2_2"/>
    <property type="match status" value="1"/>
</dbReference>
<dbReference type="Gene3D" id="3.30.870.10">
    <property type="entry name" value="Endonuclease Chain A"/>
    <property type="match status" value="2"/>
</dbReference>
<sequence>MKKRLDKWGRRRLFAILFLSLYVMIMLYNVYRPLPENISYESNEYMVKEEDVDFFYNLSGEKNGEKFFREEIFTRTLEIINEAERFIVLDYFLFNSYHEKKKEYPANVRAITDALLAKKEANPDMPIIFITDEVNSSYRSHSVPEFEQMKKAGIEVVETNMDAFRDPTPVYSGFYRMLFTWWGDSQNGWLPNVFSDMAPDMTVRSYLKLFNVKANHRKTITTEQTTLISSANPHDASYYFANVAFEVKGALVEDMLKSEKAAADTRREINFPDSVDPHQNEGDVHVQLVTEGKIQEAVHDEIEAAKKGDEIWLTMFYLADRTIIEGLTDAADRGVDVKLILDTNKNSFGRKKTGLPNIPMAAELREDTDNKVEIRWFAHSPEQFHPKMMYVKHQNESVIISGSANHTSRNLNNYNPETNVKIRAENDSRIIREVNDYVHMLWENKGALYTDNYEKHDDDISLGKRMIYTFQKLLHFTTF</sequence>
<evidence type="ECO:0000313" key="3">
    <source>
        <dbReference type="EMBL" id="OES45699.1"/>
    </source>
</evidence>
<keyword evidence="1" id="KW-0812">Transmembrane</keyword>
<protein>
    <recommendedName>
        <fullName evidence="2">Phospholipase D-like domain-containing protein</fullName>
    </recommendedName>
</protein>
<organism evidence="3 4">
    <name type="scientific">Domibacillus iocasae</name>
    <dbReference type="NCBI Taxonomy" id="1714016"/>
    <lineage>
        <taxon>Bacteria</taxon>
        <taxon>Bacillati</taxon>
        <taxon>Bacillota</taxon>
        <taxon>Bacilli</taxon>
        <taxon>Bacillales</taxon>
        <taxon>Bacillaceae</taxon>
        <taxon>Domibacillus</taxon>
    </lineage>
</organism>
<keyword evidence="4" id="KW-1185">Reference proteome</keyword>
<dbReference type="GO" id="GO:0006793">
    <property type="term" value="P:phosphorus metabolic process"/>
    <property type="evidence" value="ECO:0007669"/>
    <property type="project" value="UniProtKB-ARBA"/>
</dbReference>
<dbReference type="OrthoDB" id="92272at2"/>
<evidence type="ECO:0000256" key="1">
    <source>
        <dbReference type="SAM" id="Phobius"/>
    </source>
</evidence>
<keyword evidence="1" id="KW-0472">Membrane</keyword>
<reference evidence="3 4" key="1">
    <citation type="submission" date="2016-06" db="EMBL/GenBank/DDBJ databases">
        <title>Domibacillus iocasae genome sequencing.</title>
        <authorList>
            <person name="Verma A."/>
            <person name="Pal Y."/>
            <person name="Ojha A.K."/>
            <person name="Krishnamurthi S."/>
        </authorList>
    </citation>
    <scope>NUCLEOTIDE SEQUENCE [LARGE SCALE GENOMIC DNA]</scope>
    <source>
        <strain evidence="3 4">DSM 29979</strain>
    </source>
</reference>